<sequence>MTEGGQNNEGGEGSALASINEVLEALDPENRESLRGAIAEALADGKTPDEIVKILEGGVEENPPTAQST</sequence>
<dbReference type="Proteomes" id="UP000176504">
    <property type="component" value="Unassembled WGS sequence"/>
</dbReference>
<comment type="caution">
    <text evidence="1">The sequence shown here is derived from an EMBL/GenBank/DDBJ whole genome shotgun (WGS) entry which is preliminary data.</text>
</comment>
<protein>
    <submittedName>
        <fullName evidence="1">Uncharacterized protein</fullName>
    </submittedName>
</protein>
<accession>A0A1F4VFC8</accession>
<proteinExistence type="predicted"/>
<gene>
    <name evidence="1" type="ORF">A3A78_02565</name>
</gene>
<reference evidence="1 2" key="1">
    <citation type="journal article" date="2016" name="Nat. Commun.">
        <title>Thousands of microbial genomes shed light on interconnected biogeochemical processes in an aquifer system.</title>
        <authorList>
            <person name="Anantharaman K."/>
            <person name="Brown C.T."/>
            <person name="Hug L.A."/>
            <person name="Sharon I."/>
            <person name="Castelle C.J."/>
            <person name="Probst A.J."/>
            <person name="Thomas B.C."/>
            <person name="Singh A."/>
            <person name="Wilkins M.J."/>
            <person name="Karaoz U."/>
            <person name="Brodie E.L."/>
            <person name="Williams K.H."/>
            <person name="Hubbard S.S."/>
            <person name="Banfield J.F."/>
        </authorList>
    </citation>
    <scope>NUCLEOTIDE SEQUENCE [LARGE SCALE GENOMIC DNA]</scope>
</reference>
<organism evidence="1 2">
    <name type="scientific">candidate division WWE3 bacterium RIFCSPLOWO2_01_FULL_41_18</name>
    <dbReference type="NCBI Taxonomy" id="1802625"/>
    <lineage>
        <taxon>Bacteria</taxon>
        <taxon>Katanobacteria</taxon>
    </lineage>
</organism>
<dbReference type="EMBL" id="MEVI01000001">
    <property type="protein sequence ID" value="OGC55897.1"/>
    <property type="molecule type" value="Genomic_DNA"/>
</dbReference>
<name>A0A1F4VFC8_UNCKA</name>
<evidence type="ECO:0000313" key="1">
    <source>
        <dbReference type="EMBL" id="OGC55897.1"/>
    </source>
</evidence>
<evidence type="ECO:0000313" key="2">
    <source>
        <dbReference type="Proteomes" id="UP000176504"/>
    </source>
</evidence>
<dbReference type="AlphaFoldDB" id="A0A1F4VFC8"/>